<evidence type="ECO:0000256" key="1">
    <source>
        <dbReference type="ARBA" id="ARBA00004123"/>
    </source>
</evidence>
<keyword evidence="9" id="KW-0539">Nucleus</keyword>
<dbReference type="GO" id="GO:0000712">
    <property type="term" value="P:resolution of meiotic recombination intermediates"/>
    <property type="evidence" value="ECO:0007669"/>
    <property type="project" value="TreeGrafter"/>
</dbReference>
<feature type="domain" description="ERCC4" evidence="12">
    <location>
        <begin position="658"/>
        <end position="738"/>
    </location>
</feature>
<dbReference type="InterPro" id="IPR011335">
    <property type="entry name" value="Restrct_endonuc-II-like"/>
</dbReference>
<dbReference type="SUPFAM" id="SSF47781">
    <property type="entry name" value="RuvA domain 2-like"/>
    <property type="match status" value="1"/>
</dbReference>
<evidence type="ECO:0000256" key="10">
    <source>
        <dbReference type="ARBA" id="ARBA00072370"/>
    </source>
</evidence>
<keyword evidence="5" id="KW-0227">DNA damage</keyword>
<keyword evidence="7" id="KW-0238">DNA-binding</keyword>
<dbReference type="GO" id="GO:0003684">
    <property type="term" value="F:damaged DNA binding"/>
    <property type="evidence" value="ECO:0007669"/>
    <property type="project" value="TreeGrafter"/>
</dbReference>
<evidence type="ECO:0000313" key="14">
    <source>
        <dbReference type="Proteomes" id="UP001142055"/>
    </source>
</evidence>
<proteinExistence type="inferred from homology"/>
<evidence type="ECO:0000256" key="4">
    <source>
        <dbReference type="ARBA" id="ARBA00022759"/>
    </source>
</evidence>
<dbReference type="Gene3D" id="3.40.50.10130">
    <property type="match status" value="1"/>
</dbReference>
<evidence type="ECO:0000256" key="6">
    <source>
        <dbReference type="ARBA" id="ARBA00022801"/>
    </source>
</evidence>
<evidence type="ECO:0000259" key="12">
    <source>
        <dbReference type="SMART" id="SM00891"/>
    </source>
</evidence>
<dbReference type="Proteomes" id="UP001142055">
    <property type="component" value="Chromosome 2"/>
</dbReference>
<evidence type="ECO:0000256" key="5">
    <source>
        <dbReference type="ARBA" id="ARBA00022763"/>
    </source>
</evidence>
<dbReference type="SMART" id="SM00891">
    <property type="entry name" value="ERCC4"/>
    <property type="match status" value="1"/>
</dbReference>
<evidence type="ECO:0000313" key="13">
    <source>
        <dbReference type="EMBL" id="KAJ6219597.1"/>
    </source>
</evidence>
<dbReference type="AlphaFoldDB" id="A0A9Q0M7R8"/>
<dbReference type="InterPro" id="IPR006166">
    <property type="entry name" value="ERCC4_domain"/>
</dbReference>
<feature type="compositionally biased region" description="Basic and acidic residues" evidence="11">
    <location>
        <begin position="906"/>
        <end position="917"/>
    </location>
</feature>
<dbReference type="PANTHER" id="PTHR10150:SF0">
    <property type="entry name" value="DNA REPAIR ENDONUCLEASE XPF"/>
    <property type="match status" value="1"/>
</dbReference>
<dbReference type="FunFam" id="3.40.50.10130:FF:000002">
    <property type="entry name" value="DNA repair endonuclease XPF"/>
    <property type="match status" value="1"/>
</dbReference>
<comment type="caution">
    <text evidence="13">The sequence shown here is derived from an EMBL/GenBank/DDBJ whole genome shotgun (WGS) entry which is preliminary data.</text>
</comment>
<dbReference type="OMA" id="THILDIM"/>
<keyword evidence="8" id="KW-0234">DNA repair</keyword>
<dbReference type="InterPro" id="IPR047520">
    <property type="entry name" value="XPF_nuclease"/>
</dbReference>
<keyword evidence="3" id="KW-0540">Nuclease</keyword>
<keyword evidence="6" id="KW-0378">Hydrolase</keyword>
<dbReference type="InterPro" id="IPR010994">
    <property type="entry name" value="RuvA_2-like"/>
</dbReference>
<dbReference type="GO" id="GO:1901255">
    <property type="term" value="P:nucleotide-excision repair involved in interstrand cross-link repair"/>
    <property type="evidence" value="ECO:0007669"/>
    <property type="project" value="TreeGrafter"/>
</dbReference>
<dbReference type="PANTHER" id="PTHR10150">
    <property type="entry name" value="DNA REPAIR ENDONUCLEASE XPF"/>
    <property type="match status" value="1"/>
</dbReference>
<comment type="subcellular location">
    <subcellularLocation>
        <location evidence="1">Nucleus</location>
    </subcellularLocation>
</comment>
<reference evidence="13" key="1">
    <citation type="submission" date="2022-12" db="EMBL/GenBank/DDBJ databases">
        <title>Genome assemblies of Blomia tropicalis.</title>
        <authorList>
            <person name="Cui Y."/>
        </authorList>
    </citation>
    <scope>NUCLEOTIDE SEQUENCE</scope>
    <source>
        <tissue evidence="13">Adult mites</tissue>
    </source>
</reference>
<feature type="region of interest" description="Disordered" evidence="11">
    <location>
        <begin position="906"/>
        <end position="928"/>
    </location>
</feature>
<keyword evidence="14" id="KW-1185">Reference proteome</keyword>
<dbReference type="GO" id="GO:0003697">
    <property type="term" value="F:single-stranded DNA binding"/>
    <property type="evidence" value="ECO:0007669"/>
    <property type="project" value="TreeGrafter"/>
</dbReference>
<keyword evidence="4" id="KW-0255">Endonuclease</keyword>
<dbReference type="GO" id="GO:0000724">
    <property type="term" value="P:double-strand break repair via homologous recombination"/>
    <property type="evidence" value="ECO:0007669"/>
    <property type="project" value="TreeGrafter"/>
</dbReference>
<evidence type="ECO:0000256" key="3">
    <source>
        <dbReference type="ARBA" id="ARBA00022722"/>
    </source>
</evidence>
<evidence type="ECO:0000256" key="11">
    <source>
        <dbReference type="SAM" id="MobiDB-lite"/>
    </source>
</evidence>
<evidence type="ECO:0000256" key="7">
    <source>
        <dbReference type="ARBA" id="ARBA00023125"/>
    </source>
</evidence>
<comment type="similarity">
    <text evidence="2">Belongs to the XPF family.</text>
</comment>
<dbReference type="Pfam" id="PF02732">
    <property type="entry name" value="ERCC4"/>
    <property type="match status" value="1"/>
</dbReference>
<evidence type="ECO:0000256" key="8">
    <source>
        <dbReference type="ARBA" id="ARBA00023204"/>
    </source>
</evidence>
<evidence type="ECO:0000256" key="9">
    <source>
        <dbReference type="ARBA" id="ARBA00023242"/>
    </source>
</evidence>
<dbReference type="GO" id="GO:0000014">
    <property type="term" value="F:single-stranded DNA endodeoxyribonuclease activity"/>
    <property type="evidence" value="ECO:0007669"/>
    <property type="project" value="TreeGrafter"/>
</dbReference>
<dbReference type="SUPFAM" id="SSF52980">
    <property type="entry name" value="Restriction endonuclease-like"/>
    <property type="match status" value="1"/>
</dbReference>
<accession>A0A9Q0M7R8</accession>
<dbReference type="GO" id="GO:0000110">
    <property type="term" value="C:nucleotide-excision repair factor 1 complex"/>
    <property type="evidence" value="ECO:0007669"/>
    <property type="project" value="TreeGrafter"/>
</dbReference>
<sequence length="928" mass="107537">MDVNLEFEREMLLNIINENSLTIISKGIGSDRLVANLVKTYSTSCHLVLVIGAEIEEEDYIITQVNDGTLIERKDDLGDDPDFVKAKRITSESVAAGNRRDMYLSGGVIFITTRILVVDMLTERLPFESVSGIIVMNAHRVIKDCHLSFILRLFRMNNKTGFITAVSQNAPGFLGSFAQLERIMRCLFVSKLFLWPRFHATVNDSLMSRPIPNVIEMRIHMTPAMKQIQFALIDLISQCLKELTSMNSFIFSSSIELENKETENSLNTINVISKGLNKIIRAHLDSVWFQLSARARRIINDTRFLKSLLFHLTQLDAVSFYAELKHIQDSVPSQSNPSEWLFWPQYDLLYRVSKERVYRKTDSKEKPLYNIEINPKLEALNELLNDIEAEVNSRLRDNSKRAKFEDEEIEESEQPSLIDIIIVVESRYSIYHIETFRDKGKEVVMQELRTKCDMLINGKLKNVISQQEKELPNKISMMEDEDAMFDVQLTLTQMLGQYVCDEDENINRKHDRLHLHYFEWGADNNYSLRLKRLLTTIRPQYVILYEPEMCCIRQIEMYQALYCKDNIEPINVYYFIFDASAEEQRYLRNLQVEKDSFERLIEEKSKLVKVHDSEGLAGLHPDLIRGEQPLLHPEEMKSSVSSRAGGSRSAQVTNIRRQVLVDMREFRSQLPACVHKMNIELEPVTLEIGDYIITPDTCLERKSIADLIGSLNSGRLYYQTQMMTRYYKRPLLLIEFEDSKSFNFKARYWKSLQSNLKWSSRPNPLIQLAVLTIHFPLLRLIWSPSPLFSACIIDQLKKDKDEPDKDNDVIRLSTLAENGLDLVTIGGKELPREYVTDRYDIEAKDFLLSLPGVTTGNVYSIMNRVESMLALVDLKIEELTEIMGSSQHAEQLYHALHCKLVDDDPEEHQTKANEKKRFVIKRKTNNKK</sequence>
<protein>
    <recommendedName>
        <fullName evidence="10">DNA repair endonuclease XPF</fullName>
    </recommendedName>
</protein>
<dbReference type="EMBL" id="JAPWDV010000002">
    <property type="protein sequence ID" value="KAJ6219597.1"/>
    <property type="molecule type" value="Genomic_DNA"/>
</dbReference>
<feature type="compositionally biased region" description="Basic residues" evidence="11">
    <location>
        <begin position="918"/>
        <end position="928"/>
    </location>
</feature>
<name>A0A9Q0M7R8_BLOTA</name>
<dbReference type="CDD" id="cd20078">
    <property type="entry name" value="XPF_nuclease_XPF_euk"/>
    <property type="match status" value="1"/>
</dbReference>
<gene>
    <name evidence="13" type="ORF">RDWZM_005409</name>
</gene>
<dbReference type="Gene3D" id="1.10.150.20">
    <property type="entry name" value="5' to 3' exonuclease, C-terminal subdomain"/>
    <property type="match status" value="1"/>
</dbReference>
<evidence type="ECO:0000256" key="2">
    <source>
        <dbReference type="ARBA" id="ARBA00010015"/>
    </source>
</evidence>
<organism evidence="13 14">
    <name type="scientific">Blomia tropicalis</name>
    <name type="common">Mite</name>
    <dbReference type="NCBI Taxonomy" id="40697"/>
    <lineage>
        <taxon>Eukaryota</taxon>
        <taxon>Metazoa</taxon>
        <taxon>Ecdysozoa</taxon>
        <taxon>Arthropoda</taxon>
        <taxon>Chelicerata</taxon>
        <taxon>Arachnida</taxon>
        <taxon>Acari</taxon>
        <taxon>Acariformes</taxon>
        <taxon>Sarcoptiformes</taxon>
        <taxon>Astigmata</taxon>
        <taxon>Glycyphagoidea</taxon>
        <taxon>Echimyopodidae</taxon>
        <taxon>Blomia</taxon>
    </lineage>
</organism>